<feature type="domain" description="DUF4776" evidence="2">
    <location>
        <begin position="363"/>
        <end position="632"/>
    </location>
</feature>
<dbReference type="InterPro" id="IPR031949">
    <property type="entry name" value="DUF4776"/>
</dbReference>
<dbReference type="Proteomes" id="UP001153620">
    <property type="component" value="Chromosome 3"/>
</dbReference>
<dbReference type="EMBL" id="OU895879">
    <property type="protein sequence ID" value="CAH1728337.1"/>
    <property type="molecule type" value="Genomic_DNA"/>
</dbReference>
<reference evidence="3" key="1">
    <citation type="submission" date="2022-01" db="EMBL/GenBank/DDBJ databases">
        <authorList>
            <person name="King R."/>
        </authorList>
    </citation>
    <scope>NUCLEOTIDE SEQUENCE</scope>
</reference>
<keyword evidence="4" id="KW-1185">Reference proteome</keyword>
<dbReference type="Pfam" id="PF16003">
    <property type="entry name" value="DUF4776"/>
    <property type="match status" value="1"/>
</dbReference>
<dbReference type="PANTHER" id="PTHR39079:SF1">
    <property type="entry name" value="GH11706P-RELATED"/>
    <property type="match status" value="1"/>
</dbReference>
<dbReference type="PANTHER" id="PTHR39079">
    <property type="entry name" value="FI08034P-RELATED"/>
    <property type="match status" value="1"/>
</dbReference>
<feature type="compositionally biased region" description="Basic residues" evidence="1">
    <location>
        <begin position="376"/>
        <end position="387"/>
    </location>
</feature>
<accession>A0A9P0J912</accession>
<name>A0A9P0J912_9DIPT</name>
<protein>
    <recommendedName>
        <fullName evidence="2">DUF4776 domain-containing protein</fullName>
    </recommendedName>
</protein>
<dbReference type="OrthoDB" id="8069116at2759"/>
<reference evidence="3" key="2">
    <citation type="submission" date="2022-10" db="EMBL/GenBank/DDBJ databases">
        <authorList>
            <consortium name="ENA_rothamsted_submissions"/>
            <consortium name="culmorum"/>
            <person name="King R."/>
        </authorList>
    </citation>
    <scope>NUCLEOTIDE SEQUENCE</scope>
</reference>
<evidence type="ECO:0000313" key="3">
    <source>
        <dbReference type="EMBL" id="CAH1728337.1"/>
    </source>
</evidence>
<sequence>MCFIHIHCEMGPKLMQKCSQNCKEQCEFSLFITILKLILTDNEKNRGFEDIALTLTIDSNIIKIDNIQSSDENVNIQREVNFQTTPNHFSQKLRKSPIMMNLARECMDLGTVKLQITDCFADAVLCDDFTSERIICDYKFKKDEVENASMEISLQTVRKSIDNDGIKDFLRANAKRRERMRNKAHTVIPKVDSSVGSDDTISSFMCDADLLKELCPLEDKTFHSFSSKSKHSKASKCLSDIAASLDINKCSNVQKTFCRGCRGLSISGITCDNKMRVSKKDSRDLKNSKNSEIFIRPLNRICSECFANLSILPQDAPCPKCSCIKKPQNEDKAPKLKATNADISSNCIKKIFRDILSGEKRTCKKGLQTDSELKCKSRKKQKRKGHGKSSMLPRCSKVKRPNKVSNDCKKSLRIKHYGVVLGHESCQSDALLVPKNMGWLWNVEIPGITNIRRGWRPGAVPKSVARMMKHFLKKESQPPAEGSFIANKNECYTPSVQVEKKLAKYKITLNPVCNKSFGDVSPIVFNISKYDDMTLRLDAKKMLKSRGITKTCKCRNICECSCIDDFSRKRFLYELETICQVMKINPPMKYEDLNDISECSEIDFEFTPPFKMMNKCKRDVRMSVATTQYEEPSFEKFEETEESSEHDTVVKMRKVKKNVKAKLGKDKKKIQKSLGSSRSKPSEILRDIKPKHCCISYCRPNLDAFQCEIGDQSTTNYNPLYLRCLPNYPICPPRQTNCQWNSCYNNKNC</sequence>
<organism evidence="3 4">
    <name type="scientific">Chironomus riparius</name>
    <dbReference type="NCBI Taxonomy" id="315576"/>
    <lineage>
        <taxon>Eukaryota</taxon>
        <taxon>Metazoa</taxon>
        <taxon>Ecdysozoa</taxon>
        <taxon>Arthropoda</taxon>
        <taxon>Hexapoda</taxon>
        <taxon>Insecta</taxon>
        <taxon>Pterygota</taxon>
        <taxon>Neoptera</taxon>
        <taxon>Endopterygota</taxon>
        <taxon>Diptera</taxon>
        <taxon>Nematocera</taxon>
        <taxon>Chironomoidea</taxon>
        <taxon>Chironomidae</taxon>
        <taxon>Chironominae</taxon>
        <taxon>Chironomus</taxon>
    </lineage>
</organism>
<proteinExistence type="predicted"/>
<dbReference type="AlphaFoldDB" id="A0A9P0J912"/>
<feature type="region of interest" description="Disordered" evidence="1">
    <location>
        <begin position="374"/>
        <end position="403"/>
    </location>
</feature>
<gene>
    <name evidence="3" type="ORF">CHIRRI_LOCUS10541</name>
</gene>
<evidence type="ECO:0000256" key="1">
    <source>
        <dbReference type="SAM" id="MobiDB-lite"/>
    </source>
</evidence>
<evidence type="ECO:0000313" key="4">
    <source>
        <dbReference type="Proteomes" id="UP001153620"/>
    </source>
</evidence>
<evidence type="ECO:0000259" key="2">
    <source>
        <dbReference type="Pfam" id="PF16003"/>
    </source>
</evidence>